<evidence type="ECO:0000256" key="10">
    <source>
        <dbReference type="PROSITE-ProRule" id="PRU10076"/>
    </source>
</evidence>
<dbReference type="InterPro" id="IPR033693">
    <property type="entry name" value="PGPEP1_Glu_AS"/>
</dbReference>
<dbReference type="STRING" id="638301.HMPREF0444_0366"/>
<organism evidence="12 13">
    <name type="scientific">Granulicatella adiacens ATCC 49175</name>
    <dbReference type="NCBI Taxonomy" id="638301"/>
    <lineage>
        <taxon>Bacteria</taxon>
        <taxon>Bacillati</taxon>
        <taxon>Bacillota</taxon>
        <taxon>Bacilli</taxon>
        <taxon>Lactobacillales</taxon>
        <taxon>Carnobacteriaceae</taxon>
        <taxon>Granulicatella</taxon>
    </lineage>
</organism>
<accession>C8NEM1</accession>
<keyword evidence="8 9" id="KW-0788">Thiol protease</keyword>
<comment type="catalytic activity">
    <reaction evidence="1 9 10">
        <text>Release of an N-terminal pyroglutamyl group from a polypeptide, the second amino acid generally not being Pro.</text>
        <dbReference type="EC" id="3.4.19.3"/>
    </reaction>
</comment>
<evidence type="ECO:0000256" key="1">
    <source>
        <dbReference type="ARBA" id="ARBA00001770"/>
    </source>
</evidence>
<dbReference type="PRINTS" id="PR00706">
    <property type="entry name" value="PYROGLUPTASE"/>
</dbReference>
<dbReference type="PROSITE" id="PS01333">
    <property type="entry name" value="PYRASE_GLU"/>
    <property type="match status" value="1"/>
</dbReference>
<dbReference type="InterPro" id="IPR000816">
    <property type="entry name" value="Peptidase_C15"/>
</dbReference>
<dbReference type="InterPro" id="IPR016125">
    <property type="entry name" value="Peptidase_C15-like"/>
</dbReference>
<keyword evidence="13" id="KW-1185">Reference proteome</keyword>
<dbReference type="FunFam" id="3.40.630.20:FF:000001">
    <property type="entry name" value="Pyrrolidone-carboxylate peptidase"/>
    <property type="match status" value="1"/>
</dbReference>
<reference evidence="12 13" key="1">
    <citation type="submission" date="2009-08" db="EMBL/GenBank/DDBJ databases">
        <authorList>
            <person name="Muzny D."/>
            <person name="Qin X."/>
            <person name="Deng J."/>
            <person name="Jiang H."/>
            <person name="Liu Y."/>
            <person name="Qu J."/>
            <person name="Song X.-Z."/>
            <person name="Zhang L."/>
            <person name="Thornton R."/>
            <person name="Coyle M."/>
            <person name="Francisco L."/>
            <person name="Jackson L."/>
            <person name="Javaid M."/>
            <person name="Korchina V."/>
            <person name="Kovar C."/>
            <person name="Mata R."/>
            <person name="Mathew T."/>
            <person name="Ngo R."/>
            <person name="Nguyen L."/>
            <person name="Nguyen N."/>
            <person name="Okwuonu G."/>
            <person name="Ongeri F."/>
            <person name="Pham C."/>
            <person name="Simmons D."/>
            <person name="Wilczek-Boney K."/>
            <person name="Hale W."/>
            <person name="Jakkamsetti A."/>
            <person name="Pham P."/>
            <person name="Ruth R."/>
            <person name="San Lucas F."/>
            <person name="Warren J."/>
            <person name="Zhang J."/>
            <person name="Zhao Z."/>
            <person name="Zhou C."/>
            <person name="Zhu D."/>
            <person name="Lee S."/>
            <person name="Bess C."/>
            <person name="Blankenburg K."/>
            <person name="Forbes L."/>
            <person name="Fu Q."/>
            <person name="Gubbala S."/>
            <person name="Hirani K."/>
            <person name="Jayaseelan J.C."/>
            <person name="Lara F."/>
            <person name="Munidasa M."/>
            <person name="Palculict T."/>
            <person name="Patil S."/>
            <person name="Pu L.-L."/>
            <person name="Saada N."/>
            <person name="Tang L."/>
            <person name="Weissenberger G."/>
            <person name="Zhu Y."/>
            <person name="Hemphill L."/>
            <person name="Shang Y."/>
            <person name="Youmans B."/>
            <person name="Ayvaz T."/>
            <person name="Ross M."/>
            <person name="Santibanez J."/>
            <person name="Aqrawi P."/>
            <person name="Gross S."/>
            <person name="Joshi V."/>
            <person name="Fowler G."/>
            <person name="Nazareth L."/>
            <person name="Reid J."/>
            <person name="Worley K."/>
            <person name="Petrosino J."/>
            <person name="Highlander S."/>
            <person name="Gibbs R."/>
        </authorList>
    </citation>
    <scope>NUCLEOTIDE SEQUENCE [LARGE SCALE GENOMIC DNA]</scope>
    <source>
        <strain evidence="12 13">ATCC 49175</strain>
    </source>
</reference>
<dbReference type="HOGENOM" id="CLU_043960_4_0_9"/>
<evidence type="ECO:0000313" key="13">
    <source>
        <dbReference type="Proteomes" id="UP000005926"/>
    </source>
</evidence>
<dbReference type="PROSITE" id="PS01334">
    <property type="entry name" value="PYRASE_CYS"/>
    <property type="match status" value="1"/>
</dbReference>
<dbReference type="InterPro" id="IPR033694">
    <property type="entry name" value="PGPEP1_Cys_AS"/>
</dbReference>
<evidence type="ECO:0000256" key="7">
    <source>
        <dbReference type="ARBA" id="ARBA00022801"/>
    </source>
</evidence>
<dbReference type="GO" id="GO:0005829">
    <property type="term" value="C:cytosol"/>
    <property type="evidence" value="ECO:0007669"/>
    <property type="project" value="InterPro"/>
</dbReference>
<dbReference type="GO" id="GO:0016920">
    <property type="term" value="F:pyroglutamyl-peptidase activity"/>
    <property type="evidence" value="ECO:0007669"/>
    <property type="project" value="UniProtKB-UniRule"/>
</dbReference>
<evidence type="ECO:0000256" key="6">
    <source>
        <dbReference type="ARBA" id="ARBA00022670"/>
    </source>
</evidence>
<feature type="active site" evidence="9 11">
    <location>
        <position position="140"/>
    </location>
</feature>
<comment type="caution">
    <text evidence="12">The sequence shown here is derived from an EMBL/GenBank/DDBJ whole genome shotgun (WGS) entry which is preliminary data.</text>
</comment>
<dbReference type="InterPro" id="IPR036440">
    <property type="entry name" value="Peptidase_C15-like_sf"/>
</dbReference>
<comment type="similarity">
    <text evidence="4 9">Belongs to the peptidase C15 family.</text>
</comment>
<dbReference type="GO" id="GO:0006508">
    <property type="term" value="P:proteolysis"/>
    <property type="evidence" value="ECO:0007669"/>
    <property type="project" value="UniProtKB-KW"/>
</dbReference>
<dbReference type="Proteomes" id="UP000005926">
    <property type="component" value="Unassembled WGS sequence"/>
</dbReference>
<dbReference type="PANTHER" id="PTHR23402">
    <property type="entry name" value="PROTEASE FAMILY C15 PYROGLUTAMYL-PEPTIDASE I-RELATED"/>
    <property type="match status" value="1"/>
</dbReference>
<dbReference type="AlphaFoldDB" id="C8NEM1"/>
<dbReference type="Pfam" id="PF01470">
    <property type="entry name" value="Peptidase_C15"/>
    <property type="match status" value="1"/>
</dbReference>
<feature type="active site" evidence="9">
    <location>
        <position position="164"/>
    </location>
</feature>
<dbReference type="HAMAP" id="MF_00417">
    <property type="entry name" value="Pyrrolid_peptidase"/>
    <property type="match status" value="1"/>
</dbReference>
<keyword evidence="7 9" id="KW-0378">Hydrolase</keyword>
<evidence type="ECO:0000256" key="4">
    <source>
        <dbReference type="ARBA" id="ARBA00006641"/>
    </source>
</evidence>
<evidence type="ECO:0000256" key="5">
    <source>
        <dbReference type="ARBA" id="ARBA00022490"/>
    </source>
</evidence>
<evidence type="ECO:0000256" key="2">
    <source>
        <dbReference type="ARBA" id="ARBA00002280"/>
    </source>
</evidence>
<dbReference type="GeneID" id="78411363"/>
<dbReference type="RefSeq" id="WP_005605414.1">
    <property type="nucleotide sequence ID" value="NZ_CP102283.1"/>
</dbReference>
<dbReference type="Gene3D" id="3.40.630.20">
    <property type="entry name" value="Peptidase C15, pyroglutamyl peptidase I-like"/>
    <property type="match status" value="1"/>
</dbReference>
<feature type="active site" evidence="9 10">
    <location>
        <position position="77"/>
    </location>
</feature>
<sequence length="211" mass="23153">MKIIVTGFDPFGGEKINPSIECVKAFPEIEGVELIRLELPTVFKESAKRLNEVINEVKPDAVLSVGQAGGRPGITMERIAINVDDARIPDNISQQPIDETIQTKGAAAYFSTLPIKRIVKAIREAGIPVEVSNSAGTFVCNHIMYQALFAATKADKPFKAGFMHIPFIPEQTTDKPSLPLEESTKALQIAIETIRDYLNDEDIKVQEGAIF</sequence>
<dbReference type="NCBIfam" id="NF009676">
    <property type="entry name" value="PRK13197.1"/>
    <property type="match status" value="1"/>
</dbReference>
<dbReference type="EC" id="3.4.19.3" evidence="9"/>
<dbReference type="CDD" id="cd00501">
    <property type="entry name" value="Peptidase_C15"/>
    <property type="match status" value="1"/>
</dbReference>
<dbReference type="PANTHER" id="PTHR23402:SF1">
    <property type="entry name" value="PYROGLUTAMYL-PEPTIDASE I"/>
    <property type="match status" value="1"/>
</dbReference>
<comment type="subcellular location">
    <subcellularLocation>
        <location evidence="3 9">Cytoplasm</location>
    </subcellularLocation>
</comment>
<dbReference type="SUPFAM" id="SSF53182">
    <property type="entry name" value="Pyrrolidone carboxyl peptidase (pyroglutamate aminopeptidase)"/>
    <property type="match status" value="1"/>
</dbReference>
<evidence type="ECO:0000256" key="9">
    <source>
        <dbReference type="HAMAP-Rule" id="MF_00417"/>
    </source>
</evidence>
<gene>
    <name evidence="9 12" type="primary">pcp</name>
    <name evidence="12" type="ORF">HMPREF0444_0366</name>
</gene>
<evidence type="ECO:0000256" key="3">
    <source>
        <dbReference type="ARBA" id="ARBA00004496"/>
    </source>
</evidence>
<keyword evidence="5 9" id="KW-0963">Cytoplasm</keyword>
<dbReference type="eggNOG" id="COG2039">
    <property type="taxonomic scope" value="Bacteria"/>
</dbReference>
<evidence type="ECO:0000256" key="11">
    <source>
        <dbReference type="PROSITE-ProRule" id="PRU10077"/>
    </source>
</evidence>
<comment type="function">
    <text evidence="2 9">Removes 5-oxoproline from various penultimate amino acid residues except L-proline.</text>
</comment>
<keyword evidence="6 9" id="KW-0645">Protease</keyword>
<protein>
    <recommendedName>
        <fullName evidence="9">Pyrrolidone-carboxylate peptidase</fullName>
        <ecNumber evidence="9">3.4.19.3</ecNumber>
    </recommendedName>
    <alternativeName>
        <fullName evidence="9">5-oxoprolyl-peptidase</fullName>
    </alternativeName>
    <alternativeName>
        <fullName evidence="9">Pyroglutamyl-peptidase I</fullName>
        <shortName evidence="9">PGP-I</shortName>
        <shortName evidence="9">Pyrase</shortName>
    </alternativeName>
</protein>
<evidence type="ECO:0000256" key="8">
    <source>
        <dbReference type="ARBA" id="ARBA00022807"/>
    </source>
</evidence>
<evidence type="ECO:0000313" key="12">
    <source>
        <dbReference type="EMBL" id="EEW37853.1"/>
    </source>
</evidence>
<dbReference type="EMBL" id="ACKZ01000009">
    <property type="protein sequence ID" value="EEW37853.1"/>
    <property type="molecule type" value="Genomic_DNA"/>
</dbReference>
<name>C8NEM1_9LACT</name>
<dbReference type="InterPro" id="IPR029762">
    <property type="entry name" value="PGP-I_bact-type"/>
</dbReference>
<dbReference type="PIRSF" id="PIRSF015592">
    <property type="entry name" value="Prld-crbxl_pptds"/>
    <property type="match status" value="1"/>
</dbReference>
<dbReference type="MEROPS" id="C15.001"/>
<proteinExistence type="inferred from homology"/>
<dbReference type="NCBIfam" id="TIGR00504">
    <property type="entry name" value="pyro_pdase"/>
    <property type="match status" value="1"/>
</dbReference>
<comment type="subunit">
    <text evidence="9">Homotetramer.</text>
</comment>